<reference evidence="3 4" key="1">
    <citation type="submission" date="2020-03" db="EMBL/GenBank/DDBJ databases">
        <title>Draft genome sequences of bacterial isolates from the female urobiome.</title>
        <authorList>
            <person name="Miller-Ensminger T."/>
            <person name="Wolfe A.J."/>
            <person name="Putonti C."/>
        </authorList>
    </citation>
    <scope>NUCLEOTIDE SEQUENCE [LARGE SCALE GENOMIC DNA]</scope>
    <source>
        <strain evidence="3 4">UMB8490</strain>
    </source>
</reference>
<evidence type="ECO:0000313" key="4">
    <source>
        <dbReference type="Proteomes" id="UP000591626"/>
    </source>
</evidence>
<dbReference type="Pfam" id="PF13476">
    <property type="entry name" value="AAA_23"/>
    <property type="match status" value="1"/>
</dbReference>
<evidence type="ECO:0000313" key="3">
    <source>
        <dbReference type="EMBL" id="NJJ04325.1"/>
    </source>
</evidence>
<feature type="coiled-coil region" evidence="1">
    <location>
        <begin position="197"/>
        <end position="310"/>
    </location>
</feature>
<dbReference type="InterPro" id="IPR027417">
    <property type="entry name" value="P-loop_NTPase"/>
</dbReference>
<dbReference type="SUPFAM" id="SSF52540">
    <property type="entry name" value="P-loop containing nucleoside triphosphate hydrolases"/>
    <property type="match status" value="1"/>
</dbReference>
<dbReference type="GO" id="GO:0016887">
    <property type="term" value="F:ATP hydrolysis activity"/>
    <property type="evidence" value="ECO:0007669"/>
    <property type="project" value="InterPro"/>
</dbReference>
<dbReference type="PANTHER" id="PTHR41259:SF1">
    <property type="entry name" value="DOUBLE-STRAND BREAK REPAIR RAD50 ATPASE, PUTATIVE-RELATED"/>
    <property type="match status" value="1"/>
</dbReference>
<sequence>MRIHSLTLDNVRAIEHLELRDLPDTGVIVVHGRNEAGKSTILDALDAVLNERHTGGGKKIRALAPAGRDESPEVELNATIGGTTFTVRKRWLKGKKSELTVHTPVRANFTGREADDELLRILDEHLDTALTQTLFLRQGDLDPAIAAAGIPTISRALDAEAGEGETGEEDSDLARAIDAEYGKYWTNAQPPKKKAPYAALFTAVEDAREKLRTHEAEVQQLSQYVDEVERRKSEIDSIDKELPDAEQELREREQASAAANQVRDKAATAQERLERATITRKRAEQDVADRNALKKRVELVKHEEAQLREEIEPARKARNEEGEKIATLLADVEGAKTRLTDARTASKHAETLRDLARAKRRLKTIDEQLERIGTVEQAYKELLSNAPERDVTDKHIRDLEQAENEVTLQRRLRDASSAKLEITADHATITVDGDDRPINGTETVAVFEGSTLQLGEFGVVFRAAQGSADPQSAVEKAERAFADALAATGCDSVDEARAARDATQEYASELKVARQRLDDTLAGASADELRAERTKLSAQAEELAAALKDTAASDVVAEVDEADAEEALREAQKALASAERDVDAAEAALKPYADKTAAHTLTVLETRLEAKTAEASAAAAELSRAEETTSAEDLDKTLQQAREDETESQQVVDALKAELAEADPEFAASLLEGATTRLSNLEKRKNDAQNRIRELTGYIDMATGTAEQADHAAAELEIAQAALDRATRRAEAVKLLRETMHRHRDVARSRYAAPFNAAVRERARILFGPSVDFNYGDDLTITDRTVEGVTVPLDQLSGGTKEQLAILTRFAIADLVSGEGTGAPVPVVVDDALGATDPERLARMNSLFSQVGKHSQVLVLTCFPQRFDRVSAARTYAVDDLKGIHKGIG</sequence>
<dbReference type="EMBL" id="JAAUVV010000015">
    <property type="protein sequence ID" value="NJJ04325.1"/>
    <property type="molecule type" value="Genomic_DNA"/>
</dbReference>
<evidence type="ECO:0000256" key="1">
    <source>
        <dbReference type="SAM" id="Coils"/>
    </source>
</evidence>
<dbReference type="PANTHER" id="PTHR41259">
    <property type="entry name" value="DOUBLE-STRAND BREAK REPAIR RAD50 ATPASE, PUTATIVE-RELATED"/>
    <property type="match status" value="1"/>
</dbReference>
<keyword evidence="1" id="KW-0175">Coiled coil</keyword>
<comment type="caution">
    <text evidence="3">The sequence shown here is derived from an EMBL/GenBank/DDBJ whole genome shotgun (WGS) entry which is preliminary data.</text>
</comment>
<dbReference type="RefSeq" id="WP_167616861.1">
    <property type="nucleotide sequence ID" value="NZ_JAAUVV010000015.1"/>
</dbReference>
<accession>A0AAP7CCP8</accession>
<feature type="coiled-coil region" evidence="1">
    <location>
        <begin position="526"/>
        <end position="736"/>
    </location>
</feature>
<feature type="domain" description="Rad50/SbcC-type AAA" evidence="2">
    <location>
        <begin position="5"/>
        <end position="251"/>
    </location>
</feature>
<proteinExistence type="predicted"/>
<dbReference type="AlphaFoldDB" id="A0AAP7CCP8"/>
<dbReference type="InterPro" id="IPR038729">
    <property type="entry name" value="Rad50/SbcC_AAA"/>
</dbReference>
<gene>
    <name evidence="3" type="ORF">HC138_08195</name>
</gene>
<evidence type="ECO:0000259" key="2">
    <source>
        <dbReference type="Pfam" id="PF13476"/>
    </source>
</evidence>
<organism evidence="3 4">
    <name type="scientific">Corynebacterium coyleae</name>
    <dbReference type="NCBI Taxonomy" id="53374"/>
    <lineage>
        <taxon>Bacteria</taxon>
        <taxon>Bacillati</taxon>
        <taxon>Actinomycetota</taxon>
        <taxon>Actinomycetes</taxon>
        <taxon>Mycobacteriales</taxon>
        <taxon>Corynebacteriaceae</taxon>
        <taxon>Corynebacterium</taxon>
    </lineage>
</organism>
<name>A0AAP7CCP8_9CORY</name>
<protein>
    <submittedName>
        <fullName evidence="3">AAA family ATPase</fullName>
    </submittedName>
</protein>
<dbReference type="Proteomes" id="UP000591626">
    <property type="component" value="Unassembled WGS sequence"/>
</dbReference>
<dbReference type="GO" id="GO:0006302">
    <property type="term" value="P:double-strand break repair"/>
    <property type="evidence" value="ECO:0007669"/>
    <property type="project" value="InterPro"/>
</dbReference>
<dbReference type="Gene3D" id="3.40.50.300">
    <property type="entry name" value="P-loop containing nucleotide triphosphate hydrolases"/>
    <property type="match status" value="2"/>
</dbReference>